<evidence type="ECO:0000256" key="7">
    <source>
        <dbReference type="ARBA" id="ARBA00058688"/>
    </source>
</evidence>
<dbReference type="Proteomes" id="UP000297475">
    <property type="component" value="Unassembled WGS sequence"/>
</dbReference>
<evidence type="ECO:0000256" key="3">
    <source>
        <dbReference type="ARBA" id="ARBA00022884"/>
    </source>
</evidence>
<keyword evidence="3 8" id="KW-0694">RNA-binding</keyword>
<dbReference type="SUPFAM" id="SSF50104">
    <property type="entry name" value="Translation proteins SH3-like domain"/>
    <property type="match status" value="1"/>
</dbReference>
<reference evidence="11 12" key="1">
    <citation type="submission" date="2019-04" db="EMBL/GenBank/DDBJ databases">
        <title>Natronospirillum operosus gen. nov., sp. nov., a haloalkaliphilic satellite isolated from decaying biomass of laboratory culture of cyanobacterium Geitlerinema sp. and proposal of Natronospirillaceae fam. nov. and Saccharospirillaceae fam. nov.</title>
        <authorList>
            <person name="Kevbrin V."/>
            <person name="Boltyanskaya Y."/>
            <person name="Koziaeva V."/>
            <person name="Grouzdev D.S."/>
            <person name="Park M."/>
            <person name="Cho J."/>
        </authorList>
    </citation>
    <scope>NUCLEOTIDE SEQUENCE [LARGE SCALE GENOMIC DNA]</scope>
    <source>
        <strain evidence="11 12">G-116</strain>
    </source>
</reference>
<dbReference type="Pfam" id="PF17136">
    <property type="entry name" value="ribosomal_L24"/>
    <property type="match status" value="1"/>
</dbReference>
<dbReference type="FunFam" id="2.30.30.30:FF:000004">
    <property type="entry name" value="50S ribosomal protein L24"/>
    <property type="match status" value="1"/>
</dbReference>
<dbReference type="RefSeq" id="WP_135484991.1">
    <property type="nucleotide sequence ID" value="NZ_SRMF01000016.1"/>
</dbReference>
<dbReference type="InterPro" id="IPR005824">
    <property type="entry name" value="KOW"/>
</dbReference>
<dbReference type="PANTHER" id="PTHR12903">
    <property type="entry name" value="MITOCHONDRIAL RIBOSOMAL PROTEIN L24"/>
    <property type="match status" value="1"/>
</dbReference>
<keyword evidence="2 8" id="KW-0699">rRNA-binding</keyword>
<accession>A0A4Z0W606</accession>
<comment type="function">
    <text evidence="7 8">One of the proteins that surrounds the polypeptide exit tunnel on the outside of the subunit.</text>
</comment>
<evidence type="ECO:0000259" key="10">
    <source>
        <dbReference type="SMART" id="SM00739"/>
    </source>
</evidence>
<evidence type="ECO:0000256" key="6">
    <source>
        <dbReference type="ARBA" id="ARBA00035206"/>
    </source>
</evidence>
<dbReference type="GO" id="GO:0019843">
    <property type="term" value="F:rRNA binding"/>
    <property type="evidence" value="ECO:0007669"/>
    <property type="project" value="UniProtKB-UniRule"/>
</dbReference>
<feature type="domain" description="KOW" evidence="10">
    <location>
        <begin position="3"/>
        <end position="30"/>
    </location>
</feature>
<keyword evidence="5 8" id="KW-0687">Ribonucleoprotein</keyword>
<dbReference type="EMBL" id="SRMF01000016">
    <property type="protein sequence ID" value="TGG90179.1"/>
    <property type="molecule type" value="Genomic_DNA"/>
</dbReference>
<organism evidence="11 12">
    <name type="scientific">Natronospirillum operosum</name>
    <dbReference type="NCBI Taxonomy" id="2759953"/>
    <lineage>
        <taxon>Bacteria</taxon>
        <taxon>Pseudomonadati</taxon>
        <taxon>Pseudomonadota</taxon>
        <taxon>Gammaproteobacteria</taxon>
        <taxon>Oceanospirillales</taxon>
        <taxon>Natronospirillaceae</taxon>
        <taxon>Natronospirillum</taxon>
    </lineage>
</organism>
<comment type="caution">
    <text evidence="11">The sequence shown here is derived from an EMBL/GenBank/DDBJ whole genome shotgun (WGS) entry which is preliminary data.</text>
</comment>
<gene>
    <name evidence="8 11" type="primary">rplX</name>
    <name evidence="11" type="ORF">E4656_19440</name>
</gene>
<dbReference type="GO" id="GO:0006412">
    <property type="term" value="P:translation"/>
    <property type="evidence" value="ECO:0007669"/>
    <property type="project" value="UniProtKB-UniRule"/>
</dbReference>
<evidence type="ECO:0000256" key="5">
    <source>
        <dbReference type="ARBA" id="ARBA00023274"/>
    </source>
</evidence>
<proteinExistence type="inferred from homology"/>
<evidence type="ECO:0000256" key="9">
    <source>
        <dbReference type="RuleBase" id="RU003477"/>
    </source>
</evidence>
<keyword evidence="4 8" id="KW-0689">Ribosomal protein</keyword>
<dbReference type="GO" id="GO:1990904">
    <property type="term" value="C:ribonucleoprotein complex"/>
    <property type="evidence" value="ECO:0007669"/>
    <property type="project" value="UniProtKB-KW"/>
</dbReference>
<comment type="similarity">
    <text evidence="1 8 9">Belongs to the universal ribosomal protein uL24 family.</text>
</comment>
<dbReference type="GO" id="GO:0005840">
    <property type="term" value="C:ribosome"/>
    <property type="evidence" value="ECO:0007669"/>
    <property type="project" value="UniProtKB-KW"/>
</dbReference>
<evidence type="ECO:0000256" key="8">
    <source>
        <dbReference type="HAMAP-Rule" id="MF_01326"/>
    </source>
</evidence>
<dbReference type="CDD" id="cd06089">
    <property type="entry name" value="KOW_RPL26"/>
    <property type="match status" value="1"/>
</dbReference>
<dbReference type="InterPro" id="IPR008991">
    <property type="entry name" value="Translation_prot_SH3-like_sf"/>
</dbReference>
<dbReference type="AlphaFoldDB" id="A0A4Z0W606"/>
<evidence type="ECO:0000256" key="4">
    <source>
        <dbReference type="ARBA" id="ARBA00022980"/>
    </source>
</evidence>
<dbReference type="HAMAP" id="MF_01326_B">
    <property type="entry name" value="Ribosomal_uL24_B"/>
    <property type="match status" value="1"/>
</dbReference>
<comment type="function">
    <text evidence="8">One of two assembly initiator proteins, it binds directly to the 5'-end of the 23S rRNA, where it nucleates assembly of the 50S subunit.</text>
</comment>
<evidence type="ECO:0000313" key="11">
    <source>
        <dbReference type="EMBL" id="TGG90179.1"/>
    </source>
</evidence>
<dbReference type="Pfam" id="PF00467">
    <property type="entry name" value="KOW"/>
    <property type="match status" value="1"/>
</dbReference>
<dbReference type="InterPro" id="IPR005825">
    <property type="entry name" value="Ribosomal_uL24_CS"/>
</dbReference>
<dbReference type="Gene3D" id="2.30.30.30">
    <property type="match status" value="1"/>
</dbReference>
<dbReference type="InterPro" id="IPR003256">
    <property type="entry name" value="Ribosomal_uL24"/>
</dbReference>
<sequence length="110" mass="12074">MRKLKTGDEVIVIAGKDKGKRGKITKVIAADTRKGDRFLVSGVNRIKKHVKPNPQAQVQGGIVEKEAPIAASNVAIFNSETSKGDRVGFRILEDGRKVRFFKSNGQQIDD</sequence>
<dbReference type="OrthoDB" id="9807419at2"/>
<dbReference type="NCBIfam" id="TIGR01079">
    <property type="entry name" value="rplX_bact"/>
    <property type="match status" value="1"/>
</dbReference>
<keyword evidence="12" id="KW-1185">Reference proteome</keyword>
<name>A0A4Z0W606_9GAMM</name>
<protein>
    <recommendedName>
        <fullName evidence="6 8">Large ribosomal subunit protein uL24</fullName>
    </recommendedName>
</protein>
<dbReference type="SMART" id="SM00739">
    <property type="entry name" value="KOW"/>
    <property type="match status" value="1"/>
</dbReference>
<dbReference type="InterPro" id="IPR057264">
    <property type="entry name" value="Ribosomal_uL24_C"/>
</dbReference>
<evidence type="ECO:0000313" key="12">
    <source>
        <dbReference type="Proteomes" id="UP000297475"/>
    </source>
</evidence>
<dbReference type="PROSITE" id="PS01108">
    <property type="entry name" value="RIBOSOMAL_L24"/>
    <property type="match status" value="1"/>
</dbReference>
<evidence type="ECO:0000256" key="1">
    <source>
        <dbReference type="ARBA" id="ARBA00010618"/>
    </source>
</evidence>
<dbReference type="InterPro" id="IPR041988">
    <property type="entry name" value="Ribosomal_uL24_KOW"/>
</dbReference>
<dbReference type="InterPro" id="IPR014722">
    <property type="entry name" value="Rib_uL2_dom2"/>
</dbReference>
<comment type="subunit">
    <text evidence="8">Part of the 50S ribosomal subunit.</text>
</comment>
<evidence type="ECO:0000256" key="2">
    <source>
        <dbReference type="ARBA" id="ARBA00022730"/>
    </source>
</evidence>
<dbReference type="GO" id="GO:0003735">
    <property type="term" value="F:structural constituent of ribosome"/>
    <property type="evidence" value="ECO:0007669"/>
    <property type="project" value="InterPro"/>
</dbReference>